<organism evidence="1 2">
    <name type="scientific">Gimesia chilikensis</name>
    <dbReference type="NCBI Taxonomy" id="2605989"/>
    <lineage>
        <taxon>Bacteria</taxon>
        <taxon>Pseudomonadati</taxon>
        <taxon>Planctomycetota</taxon>
        <taxon>Planctomycetia</taxon>
        <taxon>Planctomycetales</taxon>
        <taxon>Planctomycetaceae</taxon>
        <taxon>Gimesia</taxon>
    </lineage>
</organism>
<evidence type="ECO:0000313" key="2">
    <source>
        <dbReference type="Proteomes" id="UP000320421"/>
    </source>
</evidence>
<reference evidence="1 2" key="1">
    <citation type="submission" date="2019-02" db="EMBL/GenBank/DDBJ databases">
        <title>Deep-cultivation of Planctomycetes and their phenomic and genomic characterization uncovers novel biology.</title>
        <authorList>
            <person name="Wiegand S."/>
            <person name="Jogler M."/>
            <person name="Boedeker C."/>
            <person name="Pinto D."/>
            <person name="Vollmers J."/>
            <person name="Rivas-Marin E."/>
            <person name="Kohn T."/>
            <person name="Peeters S.H."/>
            <person name="Heuer A."/>
            <person name="Rast P."/>
            <person name="Oberbeckmann S."/>
            <person name="Bunk B."/>
            <person name="Jeske O."/>
            <person name="Meyerdierks A."/>
            <person name="Storesund J.E."/>
            <person name="Kallscheuer N."/>
            <person name="Luecker S."/>
            <person name="Lage O.M."/>
            <person name="Pohl T."/>
            <person name="Merkel B.J."/>
            <person name="Hornburger P."/>
            <person name="Mueller R.-W."/>
            <person name="Bruemmer F."/>
            <person name="Labrenz M."/>
            <person name="Spormann A.M."/>
            <person name="Op den Camp H."/>
            <person name="Overmann J."/>
            <person name="Amann R."/>
            <person name="Jetten M.S.M."/>
            <person name="Mascher T."/>
            <person name="Medema M.H."/>
            <person name="Devos D.P."/>
            <person name="Kaster A.-K."/>
            <person name="Ovreas L."/>
            <person name="Rohde M."/>
            <person name="Galperin M.Y."/>
            <person name="Jogler C."/>
        </authorList>
    </citation>
    <scope>NUCLEOTIDE SEQUENCE [LARGE SCALE GENOMIC DNA]</scope>
    <source>
        <strain evidence="1 2">HG66A1</strain>
    </source>
</reference>
<keyword evidence="2" id="KW-1185">Reference proteome</keyword>
<protein>
    <submittedName>
        <fullName evidence="1">Uncharacterized protein</fullName>
    </submittedName>
</protein>
<dbReference type="Proteomes" id="UP000320421">
    <property type="component" value="Chromosome"/>
</dbReference>
<dbReference type="EMBL" id="CP036266">
    <property type="protein sequence ID" value="QDT21000.1"/>
    <property type="molecule type" value="Genomic_DNA"/>
</dbReference>
<proteinExistence type="predicted"/>
<gene>
    <name evidence="1" type="ORF">HG66A1_27930</name>
</gene>
<evidence type="ECO:0000313" key="1">
    <source>
        <dbReference type="EMBL" id="QDT21000.1"/>
    </source>
</evidence>
<name>A0A517PNP9_9PLAN</name>
<accession>A0A517PNP9</accession>
<sequence length="175" mass="19947">MKMIRLLMIGCCFSLGVCLMGYAEEDYLLRVEMRGYEKVPEENPEEKLLHSIEVVTRLNQRFHGKSQSGRYAQTINGKLIRKEGKFAVQLEYLQTVDLGYVPDVFGNPQLGETGIKISNHECQLDKVYFIGGSETESQTNSCPLVRSRLHIYLQVTRYVPQEAFKAPDDSQPIVP</sequence>
<dbReference type="AlphaFoldDB" id="A0A517PNP9"/>